<comment type="function">
    <text evidence="2">Counteracts the endogenous Pycsar antiviral defense system. Phosphodiesterase that enables metal-dependent hydrolysis of host cyclic nucleotide Pycsar defense signals such as cCMP and cUMP.</text>
</comment>
<feature type="domain" description="Metallo-beta-lactamase" evidence="4">
    <location>
        <begin position="17"/>
        <end position="229"/>
    </location>
</feature>
<dbReference type="OrthoDB" id="9802248at2"/>
<accession>A0A5R9G7A0</accession>
<dbReference type="Gene3D" id="3.60.15.10">
    <property type="entry name" value="Ribonuclease Z/Hydroxyacylglutathione hydrolase-like"/>
    <property type="match status" value="1"/>
</dbReference>
<keyword evidence="5" id="KW-0378">Hydrolase</keyword>
<evidence type="ECO:0000259" key="4">
    <source>
        <dbReference type="SMART" id="SM00849"/>
    </source>
</evidence>
<dbReference type="InterPro" id="IPR001279">
    <property type="entry name" value="Metallo-B-lactamas"/>
</dbReference>
<reference evidence="5 6" key="1">
    <citation type="submission" date="2019-05" db="EMBL/GenBank/DDBJ databases">
        <authorList>
            <person name="Narsing Rao M.P."/>
            <person name="Li W.J."/>
        </authorList>
    </citation>
    <scope>NUCLEOTIDE SEQUENCE [LARGE SCALE GENOMIC DNA]</scope>
    <source>
        <strain evidence="5 6">SYSU_K30003</strain>
    </source>
</reference>
<evidence type="ECO:0000313" key="6">
    <source>
        <dbReference type="Proteomes" id="UP000309676"/>
    </source>
</evidence>
<dbReference type="InterPro" id="IPR050855">
    <property type="entry name" value="NDM-1-like"/>
</dbReference>
<comment type="caution">
    <text evidence="5">The sequence shown here is derived from an EMBL/GenBank/DDBJ whole genome shotgun (WGS) entry which is preliminary data.</text>
</comment>
<dbReference type="RefSeq" id="WP_138193948.1">
    <property type="nucleotide sequence ID" value="NZ_VCIW01000005.1"/>
</dbReference>
<evidence type="ECO:0000313" key="5">
    <source>
        <dbReference type="EMBL" id="TLS52292.1"/>
    </source>
</evidence>
<dbReference type="SUPFAM" id="SSF56281">
    <property type="entry name" value="Metallo-hydrolase/oxidoreductase"/>
    <property type="match status" value="1"/>
</dbReference>
<comment type="catalytic activity">
    <reaction evidence="3">
        <text>3',5'-cyclic UMP + H2O = UMP + H(+)</text>
        <dbReference type="Rhea" id="RHEA:70575"/>
        <dbReference type="ChEBI" id="CHEBI:15377"/>
        <dbReference type="ChEBI" id="CHEBI:15378"/>
        <dbReference type="ChEBI" id="CHEBI:57865"/>
        <dbReference type="ChEBI" id="CHEBI:184387"/>
    </reaction>
    <physiologicalReaction direction="left-to-right" evidence="3">
        <dbReference type="Rhea" id="RHEA:70576"/>
    </physiologicalReaction>
</comment>
<dbReference type="SMART" id="SM00849">
    <property type="entry name" value="Lactamase_B"/>
    <property type="match status" value="1"/>
</dbReference>
<dbReference type="PANTHER" id="PTHR42951:SF17">
    <property type="entry name" value="METALLO-BETA-LACTAMASE DOMAIN-CONTAINING PROTEIN"/>
    <property type="match status" value="1"/>
</dbReference>
<sequence>MRAERLARDVYWKRLLIVNMAFIGRPGAKSGEWALVDTGLPYSAEAIERDAKEWLGYEGAPSCIVLTHAHFDHVGAVRELSKKWDVPVYAHERELPHITGKAAYPRPDPTVGGGGMARLSVLFPTKAIDLGDRAKPLPADGSVPELPEWRWVATPGHTDGHISLFRDSDRTLIAGDAFVTVAQESLGGVLMQRSAIHGPPAYLTTDWEAARRSVAELRELRPHVALTGHGVPVVGEYDCSLLLDILTDRFDEIAVPRQSKFLDRGR</sequence>
<keyword evidence="6" id="KW-1185">Reference proteome</keyword>
<evidence type="ECO:0000256" key="2">
    <source>
        <dbReference type="ARBA" id="ARBA00034301"/>
    </source>
</evidence>
<name>A0A5R9G7A0_9BACL</name>
<gene>
    <name evidence="5" type="ORF">FE782_09965</name>
</gene>
<protein>
    <submittedName>
        <fullName evidence="5">MBL fold metallo-hydrolase</fullName>
    </submittedName>
</protein>
<dbReference type="GO" id="GO:0016787">
    <property type="term" value="F:hydrolase activity"/>
    <property type="evidence" value="ECO:0007669"/>
    <property type="project" value="UniProtKB-KW"/>
</dbReference>
<comment type="catalytic activity">
    <reaction evidence="1">
        <text>3',5'-cyclic CMP + H2O = CMP + H(+)</text>
        <dbReference type="Rhea" id="RHEA:72675"/>
        <dbReference type="ChEBI" id="CHEBI:15377"/>
        <dbReference type="ChEBI" id="CHEBI:15378"/>
        <dbReference type="ChEBI" id="CHEBI:58003"/>
        <dbReference type="ChEBI" id="CHEBI:60377"/>
    </reaction>
    <physiologicalReaction direction="left-to-right" evidence="1">
        <dbReference type="Rhea" id="RHEA:72676"/>
    </physiologicalReaction>
</comment>
<dbReference type="AlphaFoldDB" id="A0A5R9G7A0"/>
<dbReference type="CDD" id="cd07721">
    <property type="entry name" value="yflN-like_MBL-fold"/>
    <property type="match status" value="1"/>
</dbReference>
<dbReference type="Proteomes" id="UP000309676">
    <property type="component" value="Unassembled WGS sequence"/>
</dbReference>
<dbReference type="EMBL" id="VCIW01000005">
    <property type="protein sequence ID" value="TLS52292.1"/>
    <property type="molecule type" value="Genomic_DNA"/>
</dbReference>
<dbReference type="InterPro" id="IPR036866">
    <property type="entry name" value="RibonucZ/Hydroxyglut_hydro"/>
</dbReference>
<dbReference type="Pfam" id="PF00753">
    <property type="entry name" value="Lactamase_B"/>
    <property type="match status" value="1"/>
</dbReference>
<evidence type="ECO:0000256" key="1">
    <source>
        <dbReference type="ARBA" id="ARBA00034221"/>
    </source>
</evidence>
<proteinExistence type="predicted"/>
<organism evidence="5 6">
    <name type="scientific">Paenibacillus antri</name>
    <dbReference type="NCBI Taxonomy" id="2582848"/>
    <lineage>
        <taxon>Bacteria</taxon>
        <taxon>Bacillati</taxon>
        <taxon>Bacillota</taxon>
        <taxon>Bacilli</taxon>
        <taxon>Bacillales</taxon>
        <taxon>Paenibacillaceae</taxon>
        <taxon>Paenibacillus</taxon>
    </lineage>
</organism>
<dbReference type="PANTHER" id="PTHR42951">
    <property type="entry name" value="METALLO-BETA-LACTAMASE DOMAIN-CONTAINING"/>
    <property type="match status" value="1"/>
</dbReference>
<evidence type="ECO:0000256" key="3">
    <source>
        <dbReference type="ARBA" id="ARBA00048505"/>
    </source>
</evidence>